<accession>A0A0A8ZZ02</accession>
<dbReference type="EMBL" id="GBRH01255905">
    <property type="protein sequence ID" value="JAD41990.1"/>
    <property type="molecule type" value="Transcribed_RNA"/>
</dbReference>
<dbReference type="AlphaFoldDB" id="A0A0A8ZZ02"/>
<reference evidence="2" key="1">
    <citation type="submission" date="2014-09" db="EMBL/GenBank/DDBJ databases">
        <authorList>
            <person name="Magalhaes I.L.F."/>
            <person name="Oliveira U."/>
            <person name="Santos F.R."/>
            <person name="Vidigal T.H.D.A."/>
            <person name="Brescovit A.D."/>
            <person name="Santos A.J."/>
        </authorList>
    </citation>
    <scope>NUCLEOTIDE SEQUENCE</scope>
    <source>
        <tissue evidence="2">Shoot tissue taken approximately 20 cm above the soil surface</tissue>
    </source>
</reference>
<name>A0A0A8ZZ02_ARUDO</name>
<organism evidence="2">
    <name type="scientific">Arundo donax</name>
    <name type="common">Giant reed</name>
    <name type="synonym">Donax arundinaceus</name>
    <dbReference type="NCBI Taxonomy" id="35708"/>
    <lineage>
        <taxon>Eukaryota</taxon>
        <taxon>Viridiplantae</taxon>
        <taxon>Streptophyta</taxon>
        <taxon>Embryophyta</taxon>
        <taxon>Tracheophyta</taxon>
        <taxon>Spermatophyta</taxon>
        <taxon>Magnoliopsida</taxon>
        <taxon>Liliopsida</taxon>
        <taxon>Poales</taxon>
        <taxon>Poaceae</taxon>
        <taxon>PACMAD clade</taxon>
        <taxon>Arundinoideae</taxon>
        <taxon>Arundineae</taxon>
        <taxon>Arundo</taxon>
    </lineage>
</organism>
<reference evidence="2" key="2">
    <citation type="journal article" date="2015" name="Data Brief">
        <title>Shoot transcriptome of the giant reed, Arundo donax.</title>
        <authorList>
            <person name="Barrero R.A."/>
            <person name="Guerrero F.D."/>
            <person name="Moolhuijzen P."/>
            <person name="Goolsby J.A."/>
            <person name="Tidwell J."/>
            <person name="Bellgard S.E."/>
            <person name="Bellgard M.I."/>
        </authorList>
    </citation>
    <scope>NUCLEOTIDE SEQUENCE</scope>
    <source>
        <tissue evidence="2">Shoot tissue taken approximately 20 cm above the soil surface</tissue>
    </source>
</reference>
<evidence type="ECO:0000313" key="2">
    <source>
        <dbReference type="EMBL" id="JAD41990.1"/>
    </source>
</evidence>
<protein>
    <submittedName>
        <fullName evidence="2">Uncharacterized protein</fullName>
    </submittedName>
</protein>
<evidence type="ECO:0000256" key="1">
    <source>
        <dbReference type="SAM" id="MobiDB-lite"/>
    </source>
</evidence>
<proteinExistence type="predicted"/>
<sequence>MMTILALTTPKRRPDDGFFLPAPLRRAPQSWRILVKSLSFVEEFTVLPRELGIEGFGRIGERGKGVGWEAPSDGSSLVENPGLY</sequence>
<feature type="region of interest" description="Disordered" evidence="1">
    <location>
        <begin position="65"/>
        <end position="84"/>
    </location>
</feature>